<protein>
    <recommendedName>
        <fullName evidence="4">Tyr recombinase domain-containing protein</fullName>
    </recommendedName>
</protein>
<accession>A0A225UJM2</accession>
<dbReference type="InterPro" id="IPR052925">
    <property type="entry name" value="Phage_Integrase-like_Recomb"/>
</dbReference>
<keyword evidence="1" id="KW-0233">DNA recombination</keyword>
<dbReference type="Proteomes" id="UP000198211">
    <property type="component" value="Unassembled WGS sequence"/>
</dbReference>
<dbReference type="AlphaFoldDB" id="A0A225UJM2"/>
<dbReference type="PANTHER" id="PTHR34605">
    <property type="entry name" value="PHAGE_INTEGRASE DOMAIN-CONTAINING PROTEIN"/>
    <property type="match status" value="1"/>
</dbReference>
<dbReference type="PANTHER" id="PTHR34605:SF4">
    <property type="entry name" value="DNA ADENINE METHYLTRANSFERASE"/>
    <property type="match status" value="1"/>
</dbReference>
<evidence type="ECO:0008006" key="4">
    <source>
        <dbReference type="Google" id="ProtNLM"/>
    </source>
</evidence>
<evidence type="ECO:0000256" key="1">
    <source>
        <dbReference type="ARBA" id="ARBA00023172"/>
    </source>
</evidence>
<dbReference type="GO" id="GO:0006310">
    <property type="term" value="P:DNA recombination"/>
    <property type="evidence" value="ECO:0007669"/>
    <property type="project" value="UniProtKB-KW"/>
</dbReference>
<reference evidence="3" key="1">
    <citation type="submission" date="2017-03" db="EMBL/GenBank/DDBJ databases">
        <title>Phytopthora megakarya and P. palmivora, two closely related causual agents of cacao black pod achieved similar genome size and gene model numbers by different mechanisms.</title>
        <authorList>
            <person name="Ali S."/>
            <person name="Shao J."/>
            <person name="Larry D.J."/>
            <person name="Kronmiller B."/>
            <person name="Shen D."/>
            <person name="Strem M.D."/>
            <person name="Melnick R.L."/>
            <person name="Guiltinan M.J."/>
            <person name="Tyler B.M."/>
            <person name="Meinhardt L.W."/>
            <person name="Bailey B.A."/>
        </authorList>
    </citation>
    <scope>NUCLEOTIDE SEQUENCE [LARGE SCALE GENOMIC DNA]</scope>
    <source>
        <strain evidence="3">zdho120</strain>
    </source>
</reference>
<dbReference type="SUPFAM" id="SSF56349">
    <property type="entry name" value="DNA breaking-rejoining enzymes"/>
    <property type="match status" value="1"/>
</dbReference>
<sequence>LTSGAMTTAIKKAAASAGKNPRLYGTHSMRSGGATAMFVSGVDRLVIKHFGRWRSDCYEQYTRMDGATISNLSSKMVGIDPIQAARTDTHRLMGPLHAPRRTPRLEFLTALNILTTAPKRAI</sequence>
<dbReference type="GO" id="GO:0003677">
    <property type="term" value="F:DNA binding"/>
    <property type="evidence" value="ECO:0007669"/>
    <property type="project" value="InterPro"/>
</dbReference>
<evidence type="ECO:0000313" key="2">
    <source>
        <dbReference type="EMBL" id="OWY93324.1"/>
    </source>
</evidence>
<organism evidence="2 3">
    <name type="scientific">Phytophthora megakarya</name>
    <dbReference type="NCBI Taxonomy" id="4795"/>
    <lineage>
        <taxon>Eukaryota</taxon>
        <taxon>Sar</taxon>
        <taxon>Stramenopiles</taxon>
        <taxon>Oomycota</taxon>
        <taxon>Peronosporomycetes</taxon>
        <taxon>Peronosporales</taxon>
        <taxon>Peronosporaceae</taxon>
        <taxon>Phytophthora</taxon>
    </lineage>
</organism>
<dbReference type="Gene3D" id="1.10.443.10">
    <property type="entry name" value="Intergrase catalytic core"/>
    <property type="match status" value="1"/>
</dbReference>
<proteinExistence type="predicted"/>
<evidence type="ECO:0000313" key="3">
    <source>
        <dbReference type="Proteomes" id="UP000198211"/>
    </source>
</evidence>
<feature type="non-terminal residue" evidence="2">
    <location>
        <position position="1"/>
    </location>
</feature>
<dbReference type="InterPro" id="IPR011010">
    <property type="entry name" value="DNA_brk_join_enz"/>
</dbReference>
<dbReference type="EMBL" id="NBNE01016292">
    <property type="protein sequence ID" value="OWY93324.1"/>
    <property type="molecule type" value="Genomic_DNA"/>
</dbReference>
<dbReference type="InterPro" id="IPR013762">
    <property type="entry name" value="Integrase-like_cat_sf"/>
</dbReference>
<name>A0A225UJM2_9STRA</name>
<keyword evidence="3" id="KW-1185">Reference proteome</keyword>
<dbReference type="OrthoDB" id="167975at2759"/>
<gene>
    <name evidence="2" type="ORF">PHMEG_00037332</name>
</gene>
<comment type="caution">
    <text evidence="2">The sequence shown here is derived from an EMBL/GenBank/DDBJ whole genome shotgun (WGS) entry which is preliminary data.</text>
</comment>
<dbReference type="GO" id="GO:0015074">
    <property type="term" value="P:DNA integration"/>
    <property type="evidence" value="ECO:0007669"/>
    <property type="project" value="InterPro"/>
</dbReference>